<feature type="compositionally biased region" description="Polar residues" evidence="1">
    <location>
        <begin position="250"/>
        <end position="262"/>
    </location>
</feature>
<name>A0A3M8TPF5_PSEPU</name>
<feature type="region of interest" description="Disordered" evidence="1">
    <location>
        <begin position="242"/>
        <end position="262"/>
    </location>
</feature>
<reference evidence="2 3" key="1">
    <citation type="submission" date="2018-10" db="EMBL/GenBank/DDBJ databases">
        <title>An outbreak of IMP-63 producing strain in France.</title>
        <authorList>
            <person name="Bour M."/>
            <person name="Liapis E."/>
            <person name="Plesiat P."/>
        </authorList>
    </citation>
    <scope>NUCLEOTIDE SEQUENCE [LARGE SCALE GENOMIC DNA]</scope>
    <source>
        <strain evidence="2 3">12917</strain>
    </source>
</reference>
<sequence>MHKTSILSNSTPHTPGSKMRAKTLLNQPIPTEVKLKPWKQADEYTKLAAAATPLCWMAKKKGWELKTFTLILNKKLSDRIDSGDAAALQYIRDQLTRLIPESVGAGAEFLYGIEKAPAALADETSRRRWHLHGLIIGPAGFSASGKTPLRMALQAIKGEADSDLMFQAPGEKLERDPRSSAMSWCFYAVKNGLSVQIKPELARAYDLPPGKQTFISAQLRREAKRWHTGRMAGLTTPEITQDAPEGLYMSTGTERATSSLDR</sequence>
<gene>
    <name evidence="2" type="ORF">EFK07_04805</name>
</gene>
<dbReference type="Proteomes" id="UP000278162">
    <property type="component" value="Unassembled WGS sequence"/>
</dbReference>
<proteinExistence type="predicted"/>
<accession>A0A3M8TPF5</accession>
<evidence type="ECO:0000256" key="1">
    <source>
        <dbReference type="SAM" id="MobiDB-lite"/>
    </source>
</evidence>
<feature type="compositionally biased region" description="Polar residues" evidence="1">
    <location>
        <begin position="1"/>
        <end position="14"/>
    </location>
</feature>
<dbReference type="EMBL" id="RJAI01000006">
    <property type="protein sequence ID" value="RNF93000.1"/>
    <property type="molecule type" value="Genomic_DNA"/>
</dbReference>
<comment type="caution">
    <text evidence="2">The sequence shown here is derived from an EMBL/GenBank/DDBJ whole genome shotgun (WGS) entry which is preliminary data.</text>
</comment>
<protein>
    <recommendedName>
        <fullName evidence="4">Replication protein</fullName>
    </recommendedName>
</protein>
<dbReference type="RefSeq" id="WP_123083937.1">
    <property type="nucleotide sequence ID" value="NZ_RJAI01000006.1"/>
</dbReference>
<organism evidence="2 3">
    <name type="scientific">Pseudomonas putida</name>
    <name type="common">Arthrobacter siderocapsulatus</name>
    <dbReference type="NCBI Taxonomy" id="303"/>
    <lineage>
        <taxon>Bacteria</taxon>
        <taxon>Pseudomonadati</taxon>
        <taxon>Pseudomonadota</taxon>
        <taxon>Gammaproteobacteria</taxon>
        <taxon>Pseudomonadales</taxon>
        <taxon>Pseudomonadaceae</taxon>
        <taxon>Pseudomonas</taxon>
    </lineage>
</organism>
<evidence type="ECO:0008006" key="4">
    <source>
        <dbReference type="Google" id="ProtNLM"/>
    </source>
</evidence>
<dbReference type="AlphaFoldDB" id="A0A3M8TPF5"/>
<evidence type="ECO:0000313" key="2">
    <source>
        <dbReference type="EMBL" id="RNF93000.1"/>
    </source>
</evidence>
<evidence type="ECO:0000313" key="3">
    <source>
        <dbReference type="Proteomes" id="UP000278162"/>
    </source>
</evidence>
<feature type="region of interest" description="Disordered" evidence="1">
    <location>
        <begin position="1"/>
        <end position="23"/>
    </location>
</feature>